<name>A0AAD8ZHH0_9TELE</name>
<organism evidence="2 3">
    <name type="scientific">Electrophorus voltai</name>
    <dbReference type="NCBI Taxonomy" id="2609070"/>
    <lineage>
        <taxon>Eukaryota</taxon>
        <taxon>Metazoa</taxon>
        <taxon>Chordata</taxon>
        <taxon>Craniata</taxon>
        <taxon>Vertebrata</taxon>
        <taxon>Euteleostomi</taxon>
        <taxon>Actinopterygii</taxon>
        <taxon>Neopterygii</taxon>
        <taxon>Teleostei</taxon>
        <taxon>Ostariophysi</taxon>
        <taxon>Gymnotiformes</taxon>
        <taxon>Gymnotoidei</taxon>
        <taxon>Gymnotidae</taxon>
        <taxon>Electrophorus</taxon>
    </lineage>
</organism>
<evidence type="ECO:0000313" key="3">
    <source>
        <dbReference type="Proteomes" id="UP001239994"/>
    </source>
</evidence>
<comment type="caution">
    <text evidence="2">The sequence shown here is derived from an EMBL/GenBank/DDBJ whole genome shotgun (WGS) entry which is preliminary data.</text>
</comment>
<proteinExistence type="predicted"/>
<reference evidence="2" key="1">
    <citation type="submission" date="2023-03" db="EMBL/GenBank/DDBJ databases">
        <title>Electrophorus voltai genome.</title>
        <authorList>
            <person name="Bian C."/>
        </authorList>
    </citation>
    <scope>NUCLEOTIDE SEQUENCE</scope>
    <source>
        <strain evidence="2">CB-2022</strain>
        <tissue evidence="2">Muscle</tissue>
    </source>
</reference>
<gene>
    <name evidence="2" type="ORF">P4O66_000464</name>
</gene>
<keyword evidence="1" id="KW-0472">Membrane</keyword>
<accession>A0AAD8ZHH0</accession>
<keyword evidence="1" id="KW-1133">Transmembrane helix</keyword>
<feature type="transmembrane region" description="Helical" evidence="1">
    <location>
        <begin position="51"/>
        <end position="71"/>
    </location>
</feature>
<sequence length="164" mass="18439">MEVEEVLHGDSFVDSDVHSVVSRNNDRLACTIPPKAPPRSLWSFSETTSVLLLHLMAEMALLMLLFFHLILDVYSQNEKPKLSISYDGQLDQIIFVCEIPMADLITTRYPTTRKQKTKRLRTPSLPRSKAAGVQLPTFVFSTSLCLGHSQCDCTSLLTLNTKNL</sequence>
<dbReference type="Proteomes" id="UP001239994">
    <property type="component" value="Unassembled WGS sequence"/>
</dbReference>
<keyword evidence="1" id="KW-0812">Transmembrane</keyword>
<dbReference type="AlphaFoldDB" id="A0AAD8ZHH0"/>
<dbReference type="EMBL" id="JAROKS010000011">
    <property type="protein sequence ID" value="KAK1799587.1"/>
    <property type="molecule type" value="Genomic_DNA"/>
</dbReference>
<protein>
    <submittedName>
        <fullName evidence="2">Uncharacterized protein</fullName>
    </submittedName>
</protein>
<evidence type="ECO:0000313" key="2">
    <source>
        <dbReference type="EMBL" id="KAK1799587.1"/>
    </source>
</evidence>
<evidence type="ECO:0000256" key="1">
    <source>
        <dbReference type="SAM" id="Phobius"/>
    </source>
</evidence>
<keyword evidence="3" id="KW-1185">Reference proteome</keyword>